<sequence>MATFLLFSFYGFKSHAQNSVTLNIKLFPIQTLVVNPAQQDITLHYATKADYNTGVTSLQSDHLTIYSTSGFQVKVNTNESTANGIPLSTISIIPSSGSKPLEQSHVEYQEKSLSNEEQPIITSTTGGVNKNFNISYKGSGANMYIDYSSSSTTETYSYDVVYTIVSQ</sequence>
<gene>
    <name evidence="1" type="ORF">RBU60_10455</name>
</gene>
<comment type="caution">
    <text evidence="1">The sequence shown here is derived from an EMBL/GenBank/DDBJ whole genome shotgun (WGS) entry which is preliminary data.</text>
</comment>
<proteinExistence type="predicted"/>
<dbReference type="Proteomes" id="UP001230915">
    <property type="component" value="Unassembled WGS sequence"/>
</dbReference>
<dbReference type="RefSeq" id="WP_308864904.1">
    <property type="nucleotide sequence ID" value="NZ_JAVHUL010000028.1"/>
</dbReference>
<evidence type="ECO:0000313" key="1">
    <source>
        <dbReference type="EMBL" id="MDQ7917998.1"/>
    </source>
</evidence>
<accession>A0ABU1A4W2</accession>
<dbReference type="EMBL" id="JAVHUL010000028">
    <property type="protein sequence ID" value="MDQ7917998.1"/>
    <property type="molecule type" value="Genomic_DNA"/>
</dbReference>
<keyword evidence="2" id="KW-1185">Reference proteome</keyword>
<evidence type="ECO:0000313" key="2">
    <source>
        <dbReference type="Proteomes" id="UP001230915"/>
    </source>
</evidence>
<reference evidence="1 2" key="1">
    <citation type="submission" date="2023-08" db="EMBL/GenBank/DDBJ databases">
        <title>Mesonia sp. MT50, isolated from deep-sea sediment of the Mariana Trench.</title>
        <authorList>
            <person name="Fu H."/>
        </authorList>
    </citation>
    <scope>NUCLEOTIDE SEQUENCE [LARGE SCALE GENOMIC DNA]</scope>
    <source>
        <strain evidence="1 2">MT50</strain>
    </source>
</reference>
<protein>
    <submittedName>
        <fullName evidence="1">Uncharacterized protein</fullName>
    </submittedName>
</protein>
<organism evidence="1 2">
    <name type="scientific">Mesonia profundi</name>
    <dbReference type="NCBI Taxonomy" id="3070998"/>
    <lineage>
        <taxon>Bacteria</taxon>
        <taxon>Pseudomonadati</taxon>
        <taxon>Bacteroidota</taxon>
        <taxon>Flavobacteriia</taxon>
        <taxon>Flavobacteriales</taxon>
        <taxon>Flavobacteriaceae</taxon>
        <taxon>Mesonia</taxon>
    </lineage>
</organism>
<name>A0ABU1A4W2_9FLAO</name>